<gene>
    <name evidence="3" type="ORF">AMJ44_06555</name>
</gene>
<evidence type="ECO:0000259" key="2">
    <source>
        <dbReference type="Pfam" id="PF01558"/>
    </source>
</evidence>
<dbReference type="Proteomes" id="UP000051861">
    <property type="component" value="Unassembled WGS sequence"/>
</dbReference>
<evidence type="ECO:0000256" key="1">
    <source>
        <dbReference type="ARBA" id="ARBA00023002"/>
    </source>
</evidence>
<dbReference type="PANTHER" id="PTHR43366:SF1">
    <property type="entry name" value="PYRUVATE SYNTHASE SUBUNIT PORC"/>
    <property type="match status" value="1"/>
</dbReference>
<dbReference type="InterPro" id="IPR019752">
    <property type="entry name" value="Pyrv/ketoisovalerate_OxRed_cat"/>
</dbReference>
<dbReference type="NCBIfam" id="TIGR02175">
    <property type="entry name" value="PorC_KorC"/>
    <property type="match status" value="1"/>
</dbReference>
<protein>
    <submittedName>
        <fullName evidence="3">Pyruvate synthase</fullName>
    </submittedName>
</protein>
<comment type="caution">
    <text evidence="3">The sequence shown here is derived from an EMBL/GenBank/DDBJ whole genome shotgun (WGS) entry which is preliminary data.</text>
</comment>
<proteinExistence type="predicted"/>
<evidence type="ECO:0000313" key="3">
    <source>
        <dbReference type="EMBL" id="KPJ68416.1"/>
    </source>
</evidence>
<dbReference type="InterPro" id="IPR011894">
    <property type="entry name" value="PorC_KorC"/>
</dbReference>
<dbReference type="Gene3D" id="3.40.920.10">
    <property type="entry name" value="Pyruvate-ferredoxin oxidoreductase, PFOR, domain III"/>
    <property type="match status" value="1"/>
</dbReference>
<name>A0A0S7Y114_UNCSA</name>
<dbReference type="PATRIC" id="fig|1703775.3.peg.2489"/>
<dbReference type="GO" id="GO:0016625">
    <property type="term" value="F:oxidoreductase activity, acting on the aldehyde or oxo group of donors, iron-sulfur protein as acceptor"/>
    <property type="evidence" value="ECO:0007669"/>
    <property type="project" value="InterPro"/>
</dbReference>
<reference evidence="3 4" key="1">
    <citation type="journal article" date="2015" name="Microbiome">
        <title>Genomic resolution of linkages in carbon, nitrogen, and sulfur cycling among widespread estuary sediment bacteria.</title>
        <authorList>
            <person name="Baker B.J."/>
            <person name="Lazar C.S."/>
            <person name="Teske A.P."/>
            <person name="Dick G.J."/>
        </authorList>
    </citation>
    <scope>NUCLEOTIDE SEQUENCE [LARGE SCALE GENOMIC DNA]</scope>
    <source>
        <strain evidence="3">DG_54_3</strain>
    </source>
</reference>
<dbReference type="EMBL" id="LIZX01000053">
    <property type="protein sequence ID" value="KPJ68416.1"/>
    <property type="molecule type" value="Genomic_DNA"/>
</dbReference>
<organism evidence="3 4">
    <name type="scientific">candidate division WOR-1 bacterium DG_54_3</name>
    <dbReference type="NCBI Taxonomy" id="1703775"/>
    <lineage>
        <taxon>Bacteria</taxon>
        <taxon>Bacillati</taxon>
        <taxon>Saganbacteria</taxon>
    </lineage>
</organism>
<accession>A0A0S7Y114</accession>
<evidence type="ECO:0000313" key="4">
    <source>
        <dbReference type="Proteomes" id="UP000051861"/>
    </source>
</evidence>
<feature type="domain" description="Pyruvate/ketoisovalerate oxidoreductase catalytic" evidence="2">
    <location>
        <begin position="13"/>
        <end position="186"/>
    </location>
</feature>
<dbReference type="InterPro" id="IPR051626">
    <property type="entry name" value="Oxidoreductase_gamma_subunit"/>
</dbReference>
<dbReference type="PANTHER" id="PTHR43366">
    <property type="entry name" value="PYRUVATE SYNTHASE SUBUNIT PORC"/>
    <property type="match status" value="1"/>
</dbReference>
<keyword evidence="3" id="KW-0670">Pyruvate</keyword>
<dbReference type="SUPFAM" id="SSF53323">
    <property type="entry name" value="Pyruvate-ferredoxin oxidoreductase, PFOR, domain III"/>
    <property type="match status" value="1"/>
</dbReference>
<dbReference type="InterPro" id="IPR002869">
    <property type="entry name" value="Pyrv_flavodox_OxRed_cen"/>
</dbReference>
<dbReference type="AlphaFoldDB" id="A0A0S7Y114"/>
<sequence length="193" mass="20890">MEKIIEIRWHGRGGQGAKTAALLFADAAMELGKYIQAFPEYGPERMGAPVQSFNRLSDDPITVHCGITDPQIVIVLDPTLMATVDVTQGLPSDGSLIVNTSKSPGEIRKEVGLKGAKVYTVNASAIAMDKIGRNIPNTPMLGALVKVSELLDFDKMLKNTEAKLNKKFVHKPEIVKGNVEAIRAAHDSVRGEK</sequence>
<keyword evidence="1" id="KW-0560">Oxidoreductase</keyword>
<dbReference type="Pfam" id="PF01558">
    <property type="entry name" value="POR"/>
    <property type="match status" value="1"/>
</dbReference>